<feature type="transmembrane region" description="Helical" evidence="7">
    <location>
        <begin position="145"/>
        <end position="166"/>
    </location>
</feature>
<accession>A0A3Q0HJ94</accession>
<comment type="subcellular location">
    <subcellularLocation>
        <location evidence="1">Membrane</location>
        <topology evidence="1">Multi-pass membrane protein</topology>
    </subcellularLocation>
</comment>
<keyword evidence="8" id="KW-1185">Reference proteome</keyword>
<evidence type="ECO:0000313" key="10">
    <source>
        <dbReference type="RefSeq" id="XP_025072036.1"/>
    </source>
</evidence>
<evidence type="ECO:0000256" key="7">
    <source>
        <dbReference type="SAM" id="Phobius"/>
    </source>
</evidence>
<dbReference type="PANTHER" id="PTHR23320:SF170">
    <property type="entry name" value="MEMBRANE SPANNING 4-DOMAINS A12"/>
    <property type="match status" value="1"/>
</dbReference>
<dbReference type="GeneID" id="102374350"/>
<proteinExistence type="inferred from homology"/>
<dbReference type="Proteomes" id="UP000189705">
    <property type="component" value="Unplaced"/>
</dbReference>
<evidence type="ECO:0000313" key="9">
    <source>
        <dbReference type="RefSeq" id="XP_025072035.1"/>
    </source>
</evidence>
<evidence type="ECO:0000256" key="5">
    <source>
        <dbReference type="ARBA" id="ARBA00023136"/>
    </source>
</evidence>
<feature type="transmembrane region" description="Helical" evidence="7">
    <location>
        <begin position="25"/>
        <end position="46"/>
    </location>
</feature>
<evidence type="ECO:0000256" key="4">
    <source>
        <dbReference type="ARBA" id="ARBA00022989"/>
    </source>
</evidence>
<evidence type="ECO:0000313" key="8">
    <source>
        <dbReference type="Proteomes" id="UP000189705"/>
    </source>
</evidence>
<organism evidence="8 10">
    <name type="scientific">Alligator sinensis</name>
    <name type="common">Chinese alligator</name>
    <dbReference type="NCBI Taxonomy" id="38654"/>
    <lineage>
        <taxon>Eukaryota</taxon>
        <taxon>Metazoa</taxon>
        <taxon>Chordata</taxon>
        <taxon>Craniata</taxon>
        <taxon>Vertebrata</taxon>
        <taxon>Euteleostomi</taxon>
        <taxon>Archelosauria</taxon>
        <taxon>Archosauria</taxon>
        <taxon>Crocodylia</taxon>
        <taxon>Alligatoridae</taxon>
        <taxon>Alligatorinae</taxon>
        <taxon>Alligator</taxon>
    </lineage>
</organism>
<dbReference type="InterPro" id="IPR030417">
    <property type="entry name" value="MS4A"/>
</dbReference>
<gene>
    <name evidence="9 10" type="primary">LOC102374350</name>
</gene>
<evidence type="ECO:0000256" key="2">
    <source>
        <dbReference type="ARBA" id="ARBA00009565"/>
    </source>
</evidence>
<dbReference type="GO" id="GO:0016020">
    <property type="term" value="C:membrane"/>
    <property type="evidence" value="ECO:0007669"/>
    <property type="project" value="UniProtKB-SubCell"/>
</dbReference>
<dbReference type="InterPro" id="IPR007237">
    <property type="entry name" value="CD20-like"/>
</dbReference>
<comment type="similarity">
    <text evidence="2">Belongs to the MS4A family.</text>
</comment>
<reference evidence="9 10" key="1">
    <citation type="submission" date="2025-04" db="UniProtKB">
        <authorList>
            <consortium name="RefSeq"/>
        </authorList>
    </citation>
    <scope>IDENTIFICATION</scope>
</reference>
<feature type="transmembrane region" description="Helical" evidence="7">
    <location>
        <begin position="86"/>
        <end position="111"/>
    </location>
</feature>
<feature type="region of interest" description="Disordered" evidence="6">
    <location>
        <begin position="211"/>
        <end position="235"/>
    </location>
</feature>
<dbReference type="RefSeq" id="XP_025072036.1">
    <property type="nucleotide sequence ID" value="XM_025216251.1"/>
</dbReference>
<name>A0A3Q0HJ94_ALLSI</name>
<feature type="transmembrane region" description="Helical" evidence="7">
    <location>
        <begin position="61"/>
        <end position="79"/>
    </location>
</feature>
<sequence>MCVCVGSHVDYLMDRYRYFIFNQKSMVILGLFQIACSTVCVVNGFIDGTFRTESSLSTTRAPIWAGVVMSVPGILALFSSQRKNPILVNAMLIASIFSCFTTLVVIIYASLTLNFGEEEEDLNHVPIHVVHTKFVLDKVVKGANIVMLIASIGSVVVVLTIAYMGCRSLPHCSCYDSRTGMEWLQPAEDQPQTVELVCTLQSHEDRILNSPIQFPDQDLDTEEETSKPPPYIRLA</sequence>
<keyword evidence="4 7" id="KW-1133">Transmembrane helix</keyword>
<evidence type="ECO:0000256" key="1">
    <source>
        <dbReference type="ARBA" id="ARBA00004141"/>
    </source>
</evidence>
<dbReference type="PANTHER" id="PTHR23320">
    <property type="entry name" value="MEMBRANE-SPANNING 4-DOMAINS SUBFAMILY A MS4A -RELATED"/>
    <property type="match status" value="1"/>
</dbReference>
<protein>
    <submittedName>
        <fullName evidence="9 10">Uncharacterized protein LOC102374350</fullName>
    </submittedName>
</protein>
<keyword evidence="3 7" id="KW-0812">Transmembrane</keyword>
<dbReference type="AlphaFoldDB" id="A0A3Q0HJ94"/>
<evidence type="ECO:0000256" key="3">
    <source>
        <dbReference type="ARBA" id="ARBA00022692"/>
    </source>
</evidence>
<keyword evidence="5 7" id="KW-0472">Membrane</keyword>
<dbReference type="KEGG" id="asn:102374350"/>
<dbReference type="Pfam" id="PF04103">
    <property type="entry name" value="CD20"/>
    <property type="match status" value="1"/>
</dbReference>
<dbReference type="RefSeq" id="XP_025072035.1">
    <property type="nucleotide sequence ID" value="XM_025216250.1"/>
</dbReference>
<evidence type="ECO:0000256" key="6">
    <source>
        <dbReference type="SAM" id="MobiDB-lite"/>
    </source>
</evidence>